<keyword evidence="2" id="KW-0238">DNA-binding</keyword>
<evidence type="ECO:0000313" key="5">
    <source>
        <dbReference type="EMBL" id="SDI00765.1"/>
    </source>
</evidence>
<evidence type="ECO:0000256" key="3">
    <source>
        <dbReference type="ARBA" id="ARBA00023163"/>
    </source>
</evidence>
<gene>
    <name evidence="5" type="ORF">SAMN05192534_11821</name>
</gene>
<evidence type="ECO:0000256" key="1">
    <source>
        <dbReference type="ARBA" id="ARBA00023015"/>
    </source>
</evidence>
<sequence length="234" mass="26287">MYTIYSLQDHMRSLNSLSSQKEQLLHMLHIYLDVFPAKDAYLFRYSPLGYLGEGVIGLTDAGFVSIGDIRDDLRTLSIIYNAVCERKTQFSSGEEYFLKYANSKYASRFSMDCLVVTPIPFERTVIGYICTTNIAEGVVMDEDLLSSLTMFGQLAGSALNETLTINNDSSLLSNRELEVMRRIAKGESTKDMADYMDISEFTVKQYVKSAIKKLGAQNRAHAVAVMFQRGLLKG</sequence>
<organism evidence="5 6">
    <name type="scientific">Alteribacillus persepolensis</name>
    <dbReference type="NCBI Taxonomy" id="568899"/>
    <lineage>
        <taxon>Bacteria</taxon>
        <taxon>Bacillati</taxon>
        <taxon>Bacillota</taxon>
        <taxon>Bacilli</taxon>
        <taxon>Bacillales</taxon>
        <taxon>Bacillaceae</taxon>
        <taxon>Alteribacillus</taxon>
    </lineage>
</organism>
<dbReference type="STRING" id="568899.SAMN05192534_11821"/>
<evidence type="ECO:0000256" key="2">
    <source>
        <dbReference type="ARBA" id="ARBA00023125"/>
    </source>
</evidence>
<proteinExistence type="predicted"/>
<dbReference type="SMART" id="SM00421">
    <property type="entry name" value="HTH_LUXR"/>
    <property type="match status" value="1"/>
</dbReference>
<dbReference type="PRINTS" id="PR00038">
    <property type="entry name" value="HTHLUXR"/>
</dbReference>
<evidence type="ECO:0000259" key="4">
    <source>
        <dbReference type="PROSITE" id="PS50043"/>
    </source>
</evidence>
<dbReference type="SUPFAM" id="SSF55781">
    <property type="entry name" value="GAF domain-like"/>
    <property type="match status" value="1"/>
</dbReference>
<dbReference type="CDD" id="cd06170">
    <property type="entry name" value="LuxR_C_like"/>
    <property type="match status" value="1"/>
</dbReference>
<dbReference type="InterPro" id="IPR000792">
    <property type="entry name" value="Tscrpt_reg_LuxR_C"/>
</dbReference>
<dbReference type="PANTHER" id="PTHR44688:SF16">
    <property type="entry name" value="DNA-BINDING TRANSCRIPTIONAL ACTIVATOR DEVR_DOSR"/>
    <property type="match status" value="1"/>
</dbReference>
<dbReference type="PROSITE" id="PS50043">
    <property type="entry name" value="HTH_LUXR_2"/>
    <property type="match status" value="1"/>
</dbReference>
<protein>
    <submittedName>
        <fullName evidence="5">Regulatory protein, luxR family</fullName>
    </submittedName>
</protein>
<dbReference type="AlphaFoldDB" id="A0A1G8H281"/>
<dbReference type="GO" id="GO:0006355">
    <property type="term" value="P:regulation of DNA-templated transcription"/>
    <property type="evidence" value="ECO:0007669"/>
    <property type="project" value="InterPro"/>
</dbReference>
<accession>A0A1G8H281</accession>
<dbReference type="Proteomes" id="UP000199163">
    <property type="component" value="Unassembled WGS sequence"/>
</dbReference>
<dbReference type="EMBL" id="FNDK01000018">
    <property type="protein sequence ID" value="SDI00765.1"/>
    <property type="molecule type" value="Genomic_DNA"/>
</dbReference>
<dbReference type="PANTHER" id="PTHR44688">
    <property type="entry name" value="DNA-BINDING TRANSCRIPTIONAL ACTIVATOR DEVR_DOSR"/>
    <property type="match status" value="1"/>
</dbReference>
<dbReference type="InterPro" id="IPR016032">
    <property type="entry name" value="Sig_transdc_resp-reg_C-effctor"/>
</dbReference>
<keyword evidence="1" id="KW-0805">Transcription regulation</keyword>
<dbReference type="Pfam" id="PF00196">
    <property type="entry name" value="GerE"/>
    <property type="match status" value="1"/>
</dbReference>
<dbReference type="GO" id="GO:0003677">
    <property type="term" value="F:DNA binding"/>
    <property type="evidence" value="ECO:0007669"/>
    <property type="project" value="UniProtKB-KW"/>
</dbReference>
<reference evidence="5 6" key="1">
    <citation type="submission" date="2016-10" db="EMBL/GenBank/DDBJ databases">
        <authorList>
            <person name="de Groot N.N."/>
        </authorList>
    </citation>
    <scope>NUCLEOTIDE SEQUENCE [LARGE SCALE GENOMIC DNA]</scope>
    <source>
        <strain evidence="5 6">DSM 21632</strain>
    </source>
</reference>
<dbReference type="RefSeq" id="WP_175487504.1">
    <property type="nucleotide sequence ID" value="NZ_FNDK01000018.1"/>
</dbReference>
<evidence type="ECO:0000313" key="6">
    <source>
        <dbReference type="Proteomes" id="UP000199163"/>
    </source>
</evidence>
<dbReference type="SUPFAM" id="SSF46894">
    <property type="entry name" value="C-terminal effector domain of the bipartite response regulators"/>
    <property type="match status" value="1"/>
</dbReference>
<feature type="domain" description="HTH luxR-type" evidence="4">
    <location>
        <begin position="165"/>
        <end position="230"/>
    </location>
</feature>
<dbReference type="Gene3D" id="1.10.10.10">
    <property type="entry name" value="Winged helix-like DNA-binding domain superfamily/Winged helix DNA-binding domain"/>
    <property type="match status" value="1"/>
</dbReference>
<keyword evidence="3" id="KW-0804">Transcription</keyword>
<name>A0A1G8H281_9BACI</name>
<dbReference type="InterPro" id="IPR036388">
    <property type="entry name" value="WH-like_DNA-bd_sf"/>
</dbReference>
<keyword evidence="6" id="KW-1185">Reference proteome</keyword>